<feature type="transmembrane region" description="Helical" evidence="1">
    <location>
        <begin position="72"/>
        <end position="92"/>
    </location>
</feature>
<evidence type="ECO:0000256" key="1">
    <source>
        <dbReference type="SAM" id="Phobius"/>
    </source>
</evidence>
<sequence>MKTDEQEKVSIGAYIALAFAVVFFSGLMKSNEWYGIFDFTTLNGSFGNMLKDATGGTTYFRGVGGSGARDGFMFALSLVPTCMFALGMIAVLEHFGALKAARKLLTPILRPIMGIPGTTGLAIIGSLQSTDVGAGLTKSLVDEGELNETEKDIFTAFQFSGGALIVNFFGSGAILFTLTDSTGAAVPGSIGLALAVMFVFKIVGANIMRFYLKTIDKKITAKTAEAN</sequence>
<evidence type="ECO:0000313" key="3">
    <source>
        <dbReference type="EMBL" id="KEI72933.1"/>
    </source>
</evidence>
<dbReference type="RefSeq" id="WP_020581631.1">
    <property type="nucleotide sequence ID" value="NZ_JOJP01000001.1"/>
</dbReference>
<dbReference type="Proteomes" id="UP000027997">
    <property type="component" value="Unassembled WGS sequence"/>
</dbReference>
<feature type="transmembrane region" description="Helical" evidence="1">
    <location>
        <begin position="156"/>
        <end position="178"/>
    </location>
</feature>
<keyword evidence="1" id="KW-0472">Membrane</keyword>
<gene>
    <name evidence="3" type="ORF">GV64_21375</name>
</gene>
<dbReference type="AlphaFoldDB" id="A0A081KFK7"/>
<proteinExistence type="predicted"/>
<comment type="caution">
    <text evidence="3">The sequence shown here is derived from an EMBL/GenBank/DDBJ whole genome shotgun (WGS) entry which is preliminary data.</text>
</comment>
<dbReference type="Pfam" id="PF07670">
    <property type="entry name" value="Gate"/>
    <property type="match status" value="1"/>
</dbReference>
<dbReference type="eggNOG" id="COG3366">
    <property type="taxonomic scope" value="Bacteria"/>
</dbReference>
<feature type="transmembrane region" description="Helical" evidence="1">
    <location>
        <begin position="190"/>
        <end position="212"/>
    </location>
</feature>
<protein>
    <submittedName>
        <fullName evidence="3">Membrane protein</fullName>
    </submittedName>
</protein>
<dbReference type="InterPro" id="IPR011642">
    <property type="entry name" value="Gate_dom"/>
</dbReference>
<accession>A0A081KFK7</accession>
<keyword evidence="4" id="KW-1185">Reference proteome</keyword>
<keyword evidence="1" id="KW-1133">Transmembrane helix</keyword>
<feature type="domain" description="Nucleoside transporter/FeoB GTPase Gate" evidence="2">
    <location>
        <begin position="76"/>
        <end position="172"/>
    </location>
</feature>
<feature type="transmembrane region" description="Helical" evidence="1">
    <location>
        <begin position="9"/>
        <end position="28"/>
    </location>
</feature>
<dbReference type="EMBL" id="JOJP01000001">
    <property type="protein sequence ID" value="KEI72933.1"/>
    <property type="molecule type" value="Genomic_DNA"/>
</dbReference>
<name>A0A081KFK7_9GAMM</name>
<keyword evidence="1" id="KW-0812">Transmembrane</keyword>
<evidence type="ECO:0000259" key="2">
    <source>
        <dbReference type="Pfam" id="PF07670"/>
    </source>
</evidence>
<dbReference type="STRING" id="305900.GV64_21375"/>
<evidence type="ECO:0000313" key="4">
    <source>
        <dbReference type="Proteomes" id="UP000027997"/>
    </source>
</evidence>
<reference evidence="3 4" key="1">
    <citation type="submission" date="2014-06" db="EMBL/GenBank/DDBJ databases">
        <title>Whole Genome Sequences of Three Symbiotic Endozoicomonas Bacteria.</title>
        <authorList>
            <person name="Neave M.J."/>
            <person name="Apprill A."/>
            <person name="Voolstra C.R."/>
        </authorList>
    </citation>
    <scope>NUCLEOTIDE SEQUENCE [LARGE SCALE GENOMIC DNA]</scope>
    <source>
        <strain evidence="3 4">DSM 22380</strain>
    </source>
</reference>
<organism evidence="3 4">
    <name type="scientific">Endozoicomonas elysicola</name>
    <dbReference type="NCBI Taxonomy" id="305900"/>
    <lineage>
        <taxon>Bacteria</taxon>
        <taxon>Pseudomonadati</taxon>
        <taxon>Pseudomonadota</taxon>
        <taxon>Gammaproteobacteria</taxon>
        <taxon>Oceanospirillales</taxon>
        <taxon>Endozoicomonadaceae</taxon>
        <taxon>Endozoicomonas</taxon>
    </lineage>
</organism>